<dbReference type="EMBL" id="JBHSOW010000063">
    <property type="protein sequence ID" value="MFC5650922.1"/>
    <property type="molecule type" value="Genomic_DNA"/>
</dbReference>
<evidence type="ECO:0000313" key="2">
    <source>
        <dbReference type="EMBL" id="MFC5650922.1"/>
    </source>
</evidence>
<evidence type="ECO:0000313" key="3">
    <source>
        <dbReference type="Proteomes" id="UP001596047"/>
    </source>
</evidence>
<comment type="caution">
    <text evidence="2">The sequence shown here is derived from an EMBL/GenBank/DDBJ whole genome shotgun (WGS) entry which is preliminary data.</text>
</comment>
<dbReference type="Proteomes" id="UP001596047">
    <property type="component" value="Unassembled WGS sequence"/>
</dbReference>
<keyword evidence="1" id="KW-0812">Transmembrane</keyword>
<gene>
    <name evidence="2" type="ORF">ACFPYJ_17740</name>
</gene>
<accession>A0ABW0VYG5</accession>
<reference evidence="3" key="1">
    <citation type="journal article" date="2019" name="Int. J. Syst. Evol. Microbiol.">
        <title>The Global Catalogue of Microorganisms (GCM) 10K type strain sequencing project: providing services to taxonomists for standard genome sequencing and annotation.</title>
        <authorList>
            <consortium name="The Broad Institute Genomics Platform"/>
            <consortium name="The Broad Institute Genome Sequencing Center for Infectious Disease"/>
            <person name="Wu L."/>
            <person name="Ma J."/>
        </authorList>
    </citation>
    <scope>NUCLEOTIDE SEQUENCE [LARGE SCALE GENOMIC DNA]</scope>
    <source>
        <strain evidence="3">CGMCC 1.3240</strain>
    </source>
</reference>
<keyword evidence="1" id="KW-1133">Transmembrane helix</keyword>
<evidence type="ECO:0000256" key="1">
    <source>
        <dbReference type="SAM" id="Phobius"/>
    </source>
</evidence>
<proteinExistence type="predicted"/>
<dbReference type="RefSeq" id="WP_379189505.1">
    <property type="nucleotide sequence ID" value="NZ_JBHSOW010000063.1"/>
</dbReference>
<name>A0ABW0VYG5_9BACL</name>
<feature type="transmembrane region" description="Helical" evidence="1">
    <location>
        <begin position="39"/>
        <end position="61"/>
    </location>
</feature>
<protein>
    <submittedName>
        <fullName evidence="2">Uncharacterized protein</fullName>
    </submittedName>
</protein>
<organism evidence="2 3">
    <name type="scientific">Paenibacillus solisilvae</name>
    <dbReference type="NCBI Taxonomy" id="2486751"/>
    <lineage>
        <taxon>Bacteria</taxon>
        <taxon>Bacillati</taxon>
        <taxon>Bacillota</taxon>
        <taxon>Bacilli</taxon>
        <taxon>Bacillales</taxon>
        <taxon>Paenibacillaceae</taxon>
        <taxon>Paenibacillus</taxon>
    </lineage>
</organism>
<keyword evidence="3" id="KW-1185">Reference proteome</keyword>
<sequence length="62" mass="6943">MITYVTIGAIVITTSLLEKRSREAGNTDGALAARRFGRYFLLATSAWITYEWIHGILTLLLL</sequence>
<keyword evidence="1" id="KW-0472">Membrane</keyword>